<dbReference type="InterPro" id="IPR036402">
    <property type="entry name" value="EF-Ts_dimer_sf"/>
</dbReference>
<sequence>MMYDIKKLKQLREETGVSFSLCKKALEESKNNIEASKKLLNKWGIAKAQDKSGRNTGTGIIFSYVHHNKKVASLIQLACETDFVSGNKDFQSLGQELAMQVASIRTETNEEFLNQEYIRDPSKKVSDLIKEAVLKFGENIKLVKFVRWSV</sequence>
<proteinExistence type="inferred from homology"/>
<dbReference type="GO" id="GO:0003746">
    <property type="term" value="F:translation elongation factor activity"/>
    <property type="evidence" value="ECO:0007669"/>
    <property type="project" value="UniProtKB-UniRule"/>
</dbReference>
<feature type="region of interest" description="Involved in Mg(2+) ion dislocation from EF-Tu" evidence="5">
    <location>
        <begin position="81"/>
        <end position="84"/>
    </location>
</feature>
<accession>A0A2H0C0X6</accession>
<evidence type="ECO:0000256" key="1">
    <source>
        <dbReference type="ARBA" id="ARBA00005532"/>
    </source>
</evidence>
<keyword evidence="5" id="KW-0963">Cytoplasm</keyword>
<organism evidence="7 8">
    <name type="scientific">Candidatus Roizmanbacteria bacterium CG22_combo_CG10-13_8_21_14_all_34_12</name>
    <dbReference type="NCBI Taxonomy" id="1974860"/>
    <lineage>
        <taxon>Bacteria</taxon>
        <taxon>Candidatus Roizmaniibacteriota</taxon>
    </lineage>
</organism>
<feature type="domain" description="Translation elongation factor EFTs/EF1B dimerisation" evidence="6">
    <location>
        <begin position="72"/>
        <end position="147"/>
    </location>
</feature>
<evidence type="ECO:0000256" key="3">
    <source>
        <dbReference type="ARBA" id="ARBA00022768"/>
    </source>
</evidence>
<dbReference type="PANTHER" id="PTHR11741">
    <property type="entry name" value="ELONGATION FACTOR TS"/>
    <property type="match status" value="1"/>
</dbReference>
<evidence type="ECO:0000256" key="4">
    <source>
        <dbReference type="ARBA" id="ARBA00022917"/>
    </source>
</evidence>
<dbReference type="EMBL" id="PCTC01000033">
    <property type="protein sequence ID" value="PIP63593.1"/>
    <property type="molecule type" value="Genomic_DNA"/>
</dbReference>
<protein>
    <recommendedName>
        <fullName evidence="2 5">Elongation factor Ts</fullName>
        <shortName evidence="5">EF-Ts</shortName>
    </recommendedName>
</protein>
<dbReference type="CDD" id="cd14275">
    <property type="entry name" value="UBA_EF-Ts"/>
    <property type="match status" value="1"/>
</dbReference>
<comment type="similarity">
    <text evidence="1 5">Belongs to the EF-Ts family.</text>
</comment>
<name>A0A2H0C0X6_9BACT</name>
<evidence type="ECO:0000313" key="7">
    <source>
        <dbReference type="EMBL" id="PIP63593.1"/>
    </source>
</evidence>
<gene>
    <name evidence="5" type="primary">tsf</name>
    <name evidence="7" type="ORF">COW97_01655</name>
</gene>
<dbReference type="InterPro" id="IPR014039">
    <property type="entry name" value="Transl_elong_EFTs/EF1B_dimer"/>
</dbReference>
<reference evidence="7 8" key="1">
    <citation type="submission" date="2017-09" db="EMBL/GenBank/DDBJ databases">
        <title>Depth-based differentiation of microbial function through sediment-hosted aquifers and enrichment of novel symbionts in the deep terrestrial subsurface.</title>
        <authorList>
            <person name="Probst A.J."/>
            <person name="Ladd B."/>
            <person name="Jarett J.K."/>
            <person name="Geller-Mcgrath D.E."/>
            <person name="Sieber C.M."/>
            <person name="Emerson J.B."/>
            <person name="Anantharaman K."/>
            <person name="Thomas B.C."/>
            <person name="Malmstrom R."/>
            <person name="Stieglmeier M."/>
            <person name="Klingl A."/>
            <person name="Woyke T."/>
            <person name="Ryan C.M."/>
            <person name="Banfield J.F."/>
        </authorList>
    </citation>
    <scope>NUCLEOTIDE SEQUENCE [LARGE SCALE GENOMIC DNA]</scope>
    <source>
        <strain evidence="7">CG22_combo_CG10-13_8_21_14_all_34_12</strain>
    </source>
</reference>
<evidence type="ECO:0000256" key="5">
    <source>
        <dbReference type="HAMAP-Rule" id="MF_00050"/>
    </source>
</evidence>
<comment type="subcellular location">
    <subcellularLocation>
        <location evidence="5">Cytoplasm</location>
    </subcellularLocation>
</comment>
<dbReference type="HAMAP" id="MF_00050">
    <property type="entry name" value="EF_Ts"/>
    <property type="match status" value="1"/>
</dbReference>
<dbReference type="PANTHER" id="PTHR11741:SF0">
    <property type="entry name" value="ELONGATION FACTOR TS, MITOCHONDRIAL"/>
    <property type="match status" value="1"/>
</dbReference>
<keyword evidence="3 5" id="KW-0251">Elongation factor</keyword>
<evidence type="ECO:0000256" key="2">
    <source>
        <dbReference type="ARBA" id="ARBA00016956"/>
    </source>
</evidence>
<dbReference type="SUPFAM" id="SSF54713">
    <property type="entry name" value="Elongation factor Ts (EF-Ts), dimerisation domain"/>
    <property type="match status" value="1"/>
</dbReference>
<evidence type="ECO:0000313" key="8">
    <source>
        <dbReference type="Proteomes" id="UP000229699"/>
    </source>
</evidence>
<comment type="caution">
    <text evidence="7">The sequence shown here is derived from an EMBL/GenBank/DDBJ whole genome shotgun (WGS) entry which is preliminary data.</text>
</comment>
<dbReference type="SUPFAM" id="SSF46934">
    <property type="entry name" value="UBA-like"/>
    <property type="match status" value="1"/>
</dbReference>
<dbReference type="Gene3D" id="1.10.8.10">
    <property type="entry name" value="DNA helicase RuvA subunit, C-terminal domain"/>
    <property type="match status" value="1"/>
</dbReference>
<dbReference type="Pfam" id="PF00889">
    <property type="entry name" value="EF_TS"/>
    <property type="match status" value="1"/>
</dbReference>
<dbReference type="GO" id="GO:0005737">
    <property type="term" value="C:cytoplasm"/>
    <property type="evidence" value="ECO:0007669"/>
    <property type="project" value="UniProtKB-SubCell"/>
</dbReference>
<dbReference type="InterPro" id="IPR009060">
    <property type="entry name" value="UBA-like_sf"/>
</dbReference>
<dbReference type="AlphaFoldDB" id="A0A2H0C0X6"/>
<dbReference type="Proteomes" id="UP000229699">
    <property type="component" value="Unassembled WGS sequence"/>
</dbReference>
<comment type="function">
    <text evidence="5">Associates with the EF-Tu.GDP complex and induces the exchange of GDP to GTP. It remains bound to the aminoacyl-tRNA.EF-Tu.GTP complex up to the GTP hydrolysis stage on the ribosome.</text>
</comment>
<keyword evidence="4 5" id="KW-0648">Protein biosynthesis</keyword>
<dbReference type="Gene3D" id="3.30.479.20">
    <property type="entry name" value="Elongation factor Ts, dimerisation domain"/>
    <property type="match status" value="1"/>
</dbReference>
<dbReference type="FunFam" id="1.10.8.10:FF:000001">
    <property type="entry name" value="Elongation factor Ts"/>
    <property type="match status" value="1"/>
</dbReference>
<evidence type="ECO:0000259" key="6">
    <source>
        <dbReference type="Pfam" id="PF00889"/>
    </source>
</evidence>
<dbReference type="InterPro" id="IPR001816">
    <property type="entry name" value="Transl_elong_EFTs/EF1B"/>
</dbReference>